<accession>A0A4Z2IYK4</accession>
<dbReference type="AlphaFoldDB" id="A0A4Z2IYK4"/>
<evidence type="ECO:0000313" key="2">
    <source>
        <dbReference type="EMBL" id="TNN82578.1"/>
    </source>
</evidence>
<feature type="region of interest" description="Disordered" evidence="1">
    <location>
        <begin position="221"/>
        <end position="241"/>
    </location>
</feature>
<comment type="caution">
    <text evidence="2">The sequence shown here is derived from an EMBL/GenBank/DDBJ whole genome shotgun (WGS) entry which is preliminary data.</text>
</comment>
<gene>
    <name evidence="2" type="ORF">EYF80_007096</name>
</gene>
<organism evidence="2 3">
    <name type="scientific">Liparis tanakae</name>
    <name type="common">Tanaka's snailfish</name>
    <dbReference type="NCBI Taxonomy" id="230148"/>
    <lineage>
        <taxon>Eukaryota</taxon>
        <taxon>Metazoa</taxon>
        <taxon>Chordata</taxon>
        <taxon>Craniata</taxon>
        <taxon>Vertebrata</taxon>
        <taxon>Euteleostomi</taxon>
        <taxon>Actinopterygii</taxon>
        <taxon>Neopterygii</taxon>
        <taxon>Teleostei</taxon>
        <taxon>Neoteleostei</taxon>
        <taxon>Acanthomorphata</taxon>
        <taxon>Eupercaria</taxon>
        <taxon>Perciformes</taxon>
        <taxon>Cottioidei</taxon>
        <taxon>Cottales</taxon>
        <taxon>Liparidae</taxon>
        <taxon>Liparis</taxon>
    </lineage>
</organism>
<proteinExistence type="predicted"/>
<reference evidence="2 3" key="1">
    <citation type="submission" date="2019-03" db="EMBL/GenBank/DDBJ databases">
        <title>First draft genome of Liparis tanakae, snailfish: a comprehensive survey of snailfish specific genes.</title>
        <authorList>
            <person name="Kim W."/>
            <person name="Song I."/>
            <person name="Jeong J.-H."/>
            <person name="Kim D."/>
            <person name="Kim S."/>
            <person name="Ryu S."/>
            <person name="Song J.Y."/>
            <person name="Lee S.K."/>
        </authorList>
    </citation>
    <scope>NUCLEOTIDE SEQUENCE [LARGE SCALE GENOMIC DNA]</scope>
    <source>
        <tissue evidence="2">Muscle</tissue>
    </source>
</reference>
<dbReference type="EMBL" id="SRLO01000038">
    <property type="protein sequence ID" value="TNN82578.1"/>
    <property type="molecule type" value="Genomic_DNA"/>
</dbReference>
<dbReference type="OrthoDB" id="10626555at2759"/>
<dbReference type="Proteomes" id="UP000314294">
    <property type="component" value="Unassembled WGS sequence"/>
</dbReference>
<name>A0A4Z2IYK4_9TELE</name>
<protein>
    <submittedName>
        <fullName evidence="2">Uncharacterized protein</fullName>
    </submittedName>
</protein>
<sequence length="262" mass="28972">MKKTFGRCVVSKLSPLDSAHRLPGAMPTHLPNTRAPKLRCPIFLKTAVSGEPPLTCDPSCGRRVGRKHLQQVSPDEARSSALCARARVGVGEAAEVTLTQKQGEPYRMSDWRIQTSKQALMPGFRAEARWSRVGSFGLPEWSGRGAREINQAGLALHVAPLTKPPEEGTVVEKVEEGEGDAGRPGALHGALRAAIRGRQEAHHCGGRKTPAVWDWWKGGGRDSRGWRRRREIHEREGEPRWRTRIQSRSALLASPRQDADVR</sequence>
<keyword evidence="3" id="KW-1185">Reference proteome</keyword>
<evidence type="ECO:0000256" key="1">
    <source>
        <dbReference type="SAM" id="MobiDB-lite"/>
    </source>
</evidence>
<evidence type="ECO:0000313" key="3">
    <source>
        <dbReference type="Proteomes" id="UP000314294"/>
    </source>
</evidence>